<evidence type="ECO:0000313" key="4">
    <source>
        <dbReference type="EMBL" id="QIS34400.1"/>
    </source>
</evidence>
<evidence type="ECO:0000259" key="3">
    <source>
        <dbReference type="Pfam" id="PF07916"/>
    </source>
</evidence>
<feature type="transmembrane region" description="Helical" evidence="2">
    <location>
        <begin position="31"/>
        <end position="49"/>
    </location>
</feature>
<feature type="compositionally biased region" description="Polar residues" evidence="1">
    <location>
        <begin position="1211"/>
        <end position="1243"/>
    </location>
</feature>
<feature type="transmembrane region" description="Helical" evidence="2">
    <location>
        <begin position="56"/>
        <end position="74"/>
    </location>
</feature>
<feature type="domain" description="TraG N-terminal Proteobacteria" evidence="3">
    <location>
        <begin position="3"/>
        <end position="452"/>
    </location>
</feature>
<keyword evidence="2" id="KW-0812">Transmembrane</keyword>
<name>A0A6H0A5N1_9ENTR</name>
<accession>A0A6H0A5N1</accession>
<protein>
    <submittedName>
        <fullName evidence="4">IncF plasmid conjugative transfer protein TraG</fullName>
    </submittedName>
</protein>
<geneLocation type="plasmid" evidence="4">
    <name>pG426-FII</name>
</geneLocation>
<feature type="compositionally biased region" description="Basic and acidic residues" evidence="1">
    <location>
        <begin position="1167"/>
        <end position="1178"/>
    </location>
</feature>
<feature type="transmembrane region" description="Helical" evidence="2">
    <location>
        <begin position="365"/>
        <end position="386"/>
    </location>
</feature>
<feature type="compositionally biased region" description="Polar residues" evidence="1">
    <location>
        <begin position="1021"/>
        <end position="1054"/>
    </location>
</feature>
<evidence type="ECO:0000256" key="2">
    <source>
        <dbReference type="SAM" id="Phobius"/>
    </source>
</evidence>
<feature type="compositionally biased region" description="Polar residues" evidence="1">
    <location>
        <begin position="964"/>
        <end position="998"/>
    </location>
</feature>
<sequence>MLEIYTIYGGGMWKTALDAVVTLIGTNTFSTLMRMVGTFAVLAVLLTFIKQRNPMVFVQWLAIFMLINTILLAPKRSVQVIDISDPAAVWKTDNVPVGLAAIASLTTSVGFKMSSVYDTLMARPDSITYSKTGMLFGSQIVAETSDFTTQNPELAQMLPDYVENCVIGDILLNQKYTVNQLLNSSDPMGLITSSPSPLRGIFHTTPFSREFMTCRDAALQISALANMEANPGSATFSMLVRKIFGTKMNGTTLLANAMGESYGYFYAGGMSAAQIMKNNITNSAVRQGIKGFAARSSDTANLLNLASENAATKQRLSWASGNVLATRTLPFAQSLLMLILVCLFPLMIALAAANHSLFGLNTLKLYAGGFIYFQMWPVMFAILNYAANYWLQSKTGGTALVLANKDVVALQHSDVANLAGYLALSIPILAFYLTKGASAIGSQVAGSVLSSAAFGSAGVAATASDGNWSFNNMSMDNVSQNKMDTNLMQRQGQQTWQADNGSTQTMTSGGHTVIDGSGAMSNLPVNMKLSQLASSGFQESARQSDVQAKTALDGYNHSVTSGWSQLSQLSRQTGTSDSLTRGSENSQTTNATRGASMMMSAAENYAKANNISTQEAYNQLMSKSVEGSVNAGASVKFNTGDQALGKIGKWATGVTLEGHGGAEVKGASGSSHGTQETHSDTQDMRHDRNSQAVNDFRQGMDMVTSSRVTDGSNHSENAATSNVQQFASTLNDAQSQYHQYTTSSTQSNEFSRMATLAQNQSASLDTNYTQEFVDWAAGKYGDKAQGMLTSAPSAREAAMEFVNERLKPEIMGNYQQGRSDLSSGAEHAAFSGEHIVRRDAGRDNSPGNSSQGQQPVSNGTYQAGSLPAGSTRSGGEATEYPVTGQQPSSVTSQSGSGMEPYQASMTGHTGGGMQTGTRDGSGNQYGHSEQLHEQRPVNAQYVENPQGSGRQSLSSERAGISPGQRGSDSLSVQDEPQGMASNTLPGASRFSPDSPQYRTGQDDTQQGQSGYPGTGDGRSNMYPNGQQTTSYERTDMPSGQRTSSGLNAGTSSQEMVPGLPGNGMHSAARNTHESQQTQPGSFGTQQRQAAGQGTENGWEHADRGGSQPVTEIHSGQRSSGLNVGSSPQDTVPGQSGSGMLTTNRNTHESQQNPGESYSGQQYPAGHHKADSSRGDTELNGRQTMVPGNTGQRESSSVDNAVQDTVHGPSGTGMQTATRNTADSQLHTSTQQTGQDNAETNGKLLTSDGHPGTSSSQLVPGTGNNLHKAEGTANTLSGHGQTRHVAGRGDNVGHSQEGVETHQVVSRETSAVQPDGSVQSMMHESHDSARDQHPAGKHGVNSEETSGQQQTVAQHNGQQAQPGVTGQTAGREDSHLHHAELVTGQQEKVEPASRHTTEPVKMNLPDGRITAEGMQKSLAENQAKLAERSGLGFAPQNEIQRRVAEQRSANEQNINESAGEIGKNRSTVQASSDIFKDEMENIKSQFHEGKKIEELKQKAMPFLERDEIEMHKENLEELRKRWG</sequence>
<feature type="compositionally biased region" description="Basic and acidic residues" evidence="1">
    <location>
        <begin position="1386"/>
        <end position="1397"/>
    </location>
</feature>
<dbReference type="NCBIfam" id="NF010295">
    <property type="entry name" value="PRK13735.1"/>
    <property type="match status" value="1"/>
</dbReference>
<feature type="compositionally biased region" description="Polar residues" evidence="1">
    <location>
        <begin position="845"/>
        <end position="873"/>
    </location>
</feature>
<feature type="compositionally biased region" description="Polar residues" evidence="1">
    <location>
        <begin position="918"/>
        <end position="927"/>
    </location>
</feature>
<feature type="compositionally biased region" description="Polar residues" evidence="1">
    <location>
        <begin position="1251"/>
        <end position="1264"/>
    </location>
</feature>
<dbReference type="EMBL" id="MN842294">
    <property type="protein sequence ID" value="QIS34400.1"/>
    <property type="molecule type" value="Genomic_DNA"/>
</dbReference>
<feature type="region of interest" description="Disordered" evidence="1">
    <location>
        <begin position="566"/>
        <end position="593"/>
    </location>
</feature>
<feature type="compositionally biased region" description="Polar residues" evidence="1">
    <location>
        <begin position="1341"/>
        <end position="1367"/>
    </location>
</feature>
<feature type="compositionally biased region" description="Polar residues" evidence="1">
    <location>
        <begin position="941"/>
        <end position="955"/>
    </location>
</feature>
<organism evidence="4">
    <name type="scientific">Leclercia adecarboxylata</name>
    <dbReference type="NCBI Taxonomy" id="83655"/>
    <lineage>
        <taxon>Bacteria</taxon>
        <taxon>Pseudomonadati</taxon>
        <taxon>Pseudomonadota</taxon>
        <taxon>Gammaproteobacteria</taxon>
        <taxon>Enterobacterales</taxon>
        <taxon>Enterobacteriaceae</taxon>
        <taxon>Leclercia</taxon>
    </lineage>
</organism>
<feature type="compositionally biased region" description="Polar residues" evidence="1">
    <location>
        <begin position="1302"/>
        <end position="1321"/>
    </location>
</feature>
<keyword evidence="4" id="KW-0614">Plasmid</keyword>
<dbReference type="Pfam" id="PF07916">
    <property type="entry name" value="TraG_N"/>
    <property type="match status" value="1"/>
</dbReference>
<feature type="compositionally biased region" description="Polar residues" evidence="1">
    <location>
        <begin position="1107"/>
        <end position="1161"/>
    </location>
</feature>
<feature type="compositionally biased region" description="Basic and acidic residues" evidence="1">
    <location>
        <begin position="1322"/>
        <end position="1333"/>
    </location>
</feature>
<feature type="compositionally biased region" description="Low complexity" evidence="1">
    <location>
        <begin position="1083"/>
        <end position="1093"/>
    </location>
</feature>
<dbReference type="InterPro" id="IPR012931">
    <property type="entry name" value="TraG_N_Proteobacteria"/>
</dbReference>
<feature type="compositionally biased region" description="Polar residues" evidence="1">
    <location>
        <begin position="1073"/>
        <end position="1082"/>
    </location>
</feature>
<reference evidence="4" key="1">
    <citation type="submission" date="2019-12" db="EMBL/GenBank/DDBJ databases">
        <title>Compelete sequence of Tn6502.</title>
        <authorList>
            <person name="Zhou D."/>
        </authorList>
    </citation>
    <scope>NUCLEOTIDE SEQUENCE</scope>
    <source>
        <strain evidence="4">G426</strain>
        <plasmid evidence="4">pG426-FII</plasmid>
    </source>
</reference>
<feature type="compositionally biased region" description="Polar residues" evidence="1">
    <location>
        <begin position="1179"/>
        <end position="1202"/>
    </location>
</feature>
<feature type="transmembrane region" description="Helical" evidence="2">
    <location>
        <begin position="335"/>
        <end position="353"/>
    </location>
</feature>
<feature type="compositionally biased region" description="Polar residues" evidence="1">
    <location>
        <begin position="1446"/>
        <end position="1455"/>
    </location>
</feature>
<feature type="region of interest" description="Disordered" evidence="1">
    <location>
        <begin position="1441"/>
        <end position="1468"/>
    </location>
</feature>
<evidence type="ECO:0000256" key="1">
    <source>
        <dbReference type="SAM" id="MobiDB-lite"/>
    </source>
</evidence>
<feature type="compositionally biased region" description="Basic and acidic residues" evidence="1">
    <location>
        <begin position="1369"/>
        <end position="1379"/>
    </location>
</feature>
<feature type="compositionally biased region" description="Basic and acidic residues" evidence="1">
    <location>
        <begin position="675"/>
        <end position="686"/>
    </location>
</feature>
<feature type="region of interest" description="Disordered" evidence="1">
    <location>
        <begin position="838"/>
        <end position="1408"/>
    </location>
</feature>
<keyword evidence="2" id="KW-0472">Membrane</keyword>
<feature type="region of interest" description="Disordered" evidence="1">
    <location>
        <begin position="662"/>
        <end position="686"/>
    </location>
</feature>
<dbReference type="RefSeq" id="WP_394854307.1">
    <property type="nucleotide sequence ID" value="NZ_JASGNT010000003.1"/>
</dbReference>
<keyword evidence="2" id="KW-1133">Transmembrane helix</keyword>
<feature type="compositionally biased region" description="Polar residues" evidence="1">
    <location>
        <begin position="883"/>
        <end position="896"/>
    </location>
</feature>
<proteinExistence type="predicted"/>